<dbReference type="Pfam" id="PF04199">
    <property type="entry name" value="Cyclase"/>
    <property type="match status" value="1"/>
</dbReference>
<protein>
    <submittedName>
        <fullName evidence="1">Cyclase family protein</fullName>
        <ecNumber evidence="1">3.5.-.-</ecNumber>
    </submittedName>
</protein>
<reference evidence="1 2" key="1">
    <citation type="submission" date="2024-06" db="EMBL/GenBank/DDBJ databases">
        <title>The Natural Products Discovery Center: Release of the First 8490 Sequenced Strains for Exploring Actinobacteria Biosynthetic Diversity.</title>
        <authorList>
            <person name="Kalkreuter E."/>
            <person name="Kautsar S.A."/>
            <person name="Yang D."/>
            <person name="Bader C.D."/>
            <person name="Teijaro C.N."/>
            <person name="Fluegel L."/>
            <person name="Davis C.M."/>
            <person name="Simpson J.R."/>
            <person name="Lauterbach L."/>
            <person name="Steele A.D."/>
            <person name="Gui C."/>
            <person name="Meng S."/>
            <person name="Li G."/>
            <person name="Viehrig K."/>
            <person name="Ye F."/>
            <person name="Su P."/>
            <person name="Kiefer A.F."/>
            <person name="Nichols A."/>
            <person name="Cepeda A.J."/>
            <person name="Yan W."/>
            <person name="Fan B."/>
            <person name="Jiang Y."/>
            <person name="Adhikari A."/>
            <person name="Zheng C.-J."/>
            <person name="Schuster L."/>
            <person name="Cowan T.M."/>
            <person name="Smanski M.J."/>
            <person name="Chevrette M.G."/>
            <person name="De Carvalho L.P.S."/>
            <person name="Shen B."/>
        </authorList>
    </citation>
    <scope>NUCLEOTIDE SEQUENCE [LARGE SCALE GENOMIC DNA]</scope>
    <source>
        <strain evidence="1 2">NPDC000634</strain>
    </source>
</reference>
<dbReference type="GO" id="GO:0016787">
    <property type="term" value="F:hydrolase activity"/>
    <property type="evidence" value="ECO:0007669"/>
    <property type="project" value="UniProtKB-KW"/>
</dbReference>
<dbReference type="PANTHER" id="PTHR34861:SF10">
    <property type="entry name" value="CYCLASE"/>
    <property type="match status" value="1"/>
</dbReference>
<dbReference type="PANTHER" id="PTHR34861">
    <property type="match status" value="1"/>
</dbReference>
<dbReference type="Gene3D" id="3.50.30.50">
    <property type="entry name" value="Putative cyclase"/>
    <property type="match status" value="1"/>
</dbReference>
<accession>A0ABV1VUR3</accession>
<proteinExistence type="predicted"/>
<dbReference type="EC" id="3.5.-.-" evidence="1"/>
<name>A0ABV1VUR3_9ACTN</name>
<evidence type="ECO:0000313" key="2">
    <source>
        <dbReference type="Proteomes" id="UP001458415"/>
    </source>
</evidence>
<dbReference type="InterPro" id="IPR037175">
    <property type="entry name" value="KFase_sf"/>
</dbReference>
<sequence>MSLALPIADDAPRWAGRRAPFHYFTMTGSDAVAGMPYWDIEPGVTFTDDYMDMALQCSTQWDGLGHWAYNDVLYNGYWVGNITSAGSRDLDVAAMKESFVGRGVLVDMPGHLGVDAVAPSTPITAEMVDAALEAQGVEVRSGDMVLVRTGHLGRWYGLTDDAARKEWFTAVPGMSRDIVEWAHTHNIAALAIDTMGVEVVPNEQPADRPHPVHHAALVDLGLTLGELWWLEDLAQECAGDGRYEFLLSAPPLNIPGAIGSVLNPIAIK</sequence>
<organism evidence="1 2">
    <name type="scientific">Streptomyces carpinensis</name>
    <dbReference type="NCBI Taxonomy" id="66369"/>
    <lineage>
        <taxon>Bacteria</taxon>
        <taxon>Bacillati</taxon>
        <taxon>Actinomycetota</taxon>
        <taxon>Actinomycetes</taxon>
        <taxon>Kitasatosporales</taxon>
        <taxon>Streptomycetaceae</taxon>
        <taxon>Streptomyces</taxon>
    </lineage>
</organism>
<gene>
    <name evidence="1" type="ORF">ABT317_00995</name>
</gene>
<keyword evidence="2" id="KW-1185">Reference proteome</keyword>
<keyword evidence="1" id="KW-0378">Hydrolase</keyword>
<dbReference type="Proteomes" id="UP001458415">
    <property type="component" value="Unassembled WGS sequence"/>
</dbReference>
<dbReference type="InterPro" id="IPR007325">
    <property type="entry name" value="KFase/CYL"/>
</dbReference>
<dbReference type="SUPFAM" id="SSF102198">
    <property type="entry name" value="Putative cyclase"/>
    <property type="match status" value="1"/>
</dbReference>
<evidence type="ECO:0000313" key="1">
    <source>
        <dbReference type="EMBL" id="MER6975671.1"/>
    </source>
</evidence>
<dbReference type="EMBL" id="JBEPCU010000005">
    <property type="protein sequence ID" value="MER6975671.1"/>
    <property type="molecule type" value="Genomic_DNA"/>
</dbReference>
<comment type="caution">
    <text evidence="1">The sequence shown here is derived from an EMBL/GenBank/DDBJ whole genome shotgun (WGS) entry which is preliminary data.</text>
</comment>